<dbReference type="EMBL" id="BKCJ011004498">
    <property type="protein sequence ID" value="GFC64931.1"/>
    <property type="molecule type" value="Genomic_DNA"/>
</dbReference>
<evidence type="ECO:0000313" key="1">
    <source>
        <dbReference type="EMBL" id="GFC64931.1"/>
    </source>
</evidence>
<reference evidence="1" key="1">
    <citation type="journal article" date="2019" name="Sci. Rep.">
        <title>Draft genome of Tanacetum cinerariifolium, the natural source of mosquito coil.</title>
        <authorList>
            <person name="Yamashiro T."/>
            <person name="Shiraishi A."/>
            <person name="Satake H."/>
            <person name="Nakayama K."/>
        </authorList>
    </citation>
    <scope>NUCLEOTIDE SEQUENCE</scope>
</reference>
<comment type="caution">
    <text evidence="1">The sequence shown here is derived from an EMBL/GenBank/DDBJ whole genome shotgun (WGS) entry which is preliminary data.</text>
</comment>
<accession>A0A699QL95</accession>
<sequence length="146" mass="16264">DSSVALTAFVDADHAGCQDTCRSTSGTLQFLGERLISCHQKGKRVPQYPVWKLNTSPYLDVVLKFYGCDHNLQTMALDSTKFQCTAIIKVLLSYAAIMSNTLGLSISTSDTTLSRSRDRIEFLTNKLGKRSFTPETFKQLTDEVDE</sequence>
<proteinExistence type="predicted"/>
<name>A0A699QL95_TANCI</name>
<feature type="non-terminal residue" evidence="1">
    <location>
        <position position="1"/>
    </location>
</feature>
<gene>
    <name evidence="1" type="ORF">Tci_836901</name>
</gene>
<dbReference type="AlphaFoldDB" id="A0A699QL95"/>
<organism evidence="1">
    <name type="scientific">Tanacetum cinerariifolium</name>
    <name type="common">Dalmatian daisy</name>
    <name type="synonym">Chrysanthemum cinerariifolium</name>
    <dbReference type="NCBI Taxonomy" id="118510"/>
    <lineage>
        <taxon>Eukaryota</taxon>
        <taxon>Viridiplantae</taxon>
        <taxon>Streptophyta</taxon>
        <taxon>Embryophyta</taxon>
        <taxon>Tracheophyta</taxon>
        <taxon>Spermatophyta</taxon>
        <taxon>Magnoliopsida</taxon>
        <taxon>eudicotyledons</taxon>
        <taxon>Gunneridae</taxon>
        <taxon>Pentapetalae</taxon>
        <taxon>asterids</taxon>
        <taxon>campanulids</taxon>
        <taxon>Asterales</taxon>
        <taxon>Asteraceae</taxon>
        <taxon>Asteroideae</taxon>
        <taxon>Anthemideae</taxon>
        <taxon>Anthemidinae</taxon>
        <taxon>Tanacetum</taxon>
    </lineage>
</organism>
<protein>
    <submittedName>
        <fullName evidence="1">Uncharacterized protein</fullName>
    </submittedName>
</protein>